<sequence length="144" mass="16429">MAAAGEARVKDTLERSLEIIERDHLRPIQGSSHICASKCCENKTFSKDGLQQCMNRCFQPLQEMHKYIEQELGRFQGRISRCAQECQDKVQDKVDTKTSQADIAVYQQQVEKCVENCCNSHIDIAKNMFEKMKKVIAESAKAVK</sequence>
<dbReference type="OrthoDB" id="9975421at2759"/>
<dbReference type="InterPro" id="IPR008560">
    <property type="entry name" value="DUF842_euk"/>
</dbReference>
<evidence type="ECO:0000313" key="3">
    <source>
        <dbReference type="Proteomes" id="UP000887567"/>
    </source>
</evidence>
<evidence type="ECO:0000313" key="2">
    <source>
        <dbReference type="EnsemblMetazoa" id="XP_020899286.1"/>
    </source>
</evidence>
<protein>
    <recommendedName>
        <fullName evidence="4">Protein FAM136A</fullName>
    </recommendedName>
</protein>
<dbReference type="PANTHER" id="PTHR21096:SF0">
    <property type="entry name" value="PROTEIN FAM136A"/>
    <property type="match status" value="1"/>
</dbReference>
<accession>A0A913X6L8</accession>
<dbReference type="OMA" id="NCVKDCN"/>
<dbReference type="RefSeq" id="XP_020899286.1">
    <property type="nucleotide sequence ID" value="XM_021043627.2"/>
</dbReference>
<comment type="similarity">
    <text evidence="1">Belongs to the FAM136 family.</text>
</comment>
<dbReference type="GeneID" id="110237999"/>
<organism evidence="2 3">
    <name type="scientific">Exaiptasia diaphana</name>
    <name type="common">Tropical sea anemone</name>
    <name type="synonym">Aiptasia pulchella</name>
    <dbReference type="NCBI Taxonomy" id="2652724"/>
    <lineage>
        <taxon>Eukaryota</taxon>
        <taxon>Metazoa</taxon>
        <taxon>Cnidaria</taxon>
        <taxon>Anthozoa</taxon>
        <taxon>Hexacorallia</taxon>
        <taxon>Actiniaria</taxon>
        <taxon>Aiptasiidae</taxon>
        <taxon>Exaiptasia</taxon>
    </lineage>
</organism>
<keyword evidence="3" id="KW-1185">Reference proteome</keyword>
<name>A0A913X6L8_EXADI</name>
<evidence type="ECO:0000256" key="1">
    <source>
        <dbReference type="ARBA" id="ARBA00009952"/>
    </source>
</evidence>
<evidence type="ECO:0008006" key="4">
    <source>
        <dbReference type="Google" id="ProtNLM"/>
    </source>
</evidence>
<dbReference type="Proteomes" id="UP000887567">
    <property type="component" value="Unplaced"/>
</dbReference>
<dbReference type="GO" id="GO:0005737">
    <property type="term" value="C:cytoplasm"/>
    <property type="evidence" value="ECO:0007669"/>
    <property type="project" value="TreeGrafter"/>
</dbReference>
<dbReference type="KEGG" id="epa:110237999"/>
<dbReference type="Pfam" id="PF05811">
    <property type="entry name" value="DUF842"/>
    <property type="match status" value="1"/>
</dbReference>
<dbReference type="AlphaFoldDB" id="A0A913X6L8"/>
<reference evidence="2" key="1">
    <citation type="submission" date="2022-11" db="UniProtKB">
        <authorList>
            <consortium name="EnsemblMetazoa"/>
        </authorList>
    </citation>
    <scope>IDENTIFICATION</scope>
</reference>
<proteinExistence type="inferred from homology"/>
<dbReference type="EnsemblMetazoa" id="XM_021043627.2">
    <property type="protein sequence ID" value="XP_020899286.1"/>
    <property type="gene ID" value="LOC110237999"/>
</dbReference>
<dbReference type="PANTHER" id="PTHR21096">
    <property type="entry name" value="PROTEIN FAM136A"/>
    <property type="match status" value="1"/>
</dbReference>